<dbReference type="ExpressionAtlas" id="A0A1D6JAY0">
    <property type="expression patterns" value="baseline and differential"/>
</dbReference>
<dbReference type="EMBL" id="CM000786">
    <property type="protein sequence ID" value="AQK45052.1"/>
    <property type="molecule type" value="Genomic_DNA"/>
</dbReference>
<evidence type="ECO:0000313" key="3">
    <source>
        <dbReference type="EMBL" id="AQK45052.1"/>
    </source>
</evidence>
<keyword evidence="1" id="KW-0808">Transferase</keyword>
<dbReference type="GO" id="GO:0016783">
    <property type="term" value="F:sulfurtransferase activity"/>
    <property type="evidence" value="ECO:0007669"/>
    <property type="project" value="InterPro"/>
</dbReference>
<dbReference type="AlphaFoldDB" id="A0A1D6JAY0"/>
<dbReference type="InterPro" id="IPR045078">
    <property type="entry name" value="TST/MPST-like"/>
</dbReference>
<name>A0A1D6JAY0_MAIZE</name>
<dbReference type="PANTHER" id="PTHR11364">
    <property type="entry name" value="THIOSULFATE SULFERTANSFERASE"/>
    <property type="match status" value="1"/>
</dbReference>
<proteinExistence type="predicted"/>
<dbReference type="Gene3D" id="3.40.250.10">
    <property type="entry name" value="Rhodanese-like domain"/>
    <property type="match status" value="1"/>
</dbReference>
<evidence type="ECO:0000256" key="2">
    <source>
        <dbReference type="SAM" id="MobiDB-lite"/>
    </source>
</evidence>
<protein>
    <submittedName>
        <fullName evidence="3">Uncharacterized protein</fullName>
    </submittedName>
</protein>
<dbReference type="PANTHER" id="PTHR11364:SF27">
    <property type="entry name" value="SULFURTRANSFERASE"/>
    <property type="match status" value="1"/>
</dbReference>
<organism evidence="3">
    <name type="scientific">Zea mays</name>
    <name type="common">Maize</name>
    <dbReference type="NCBI Taxonomy" id="4577"/>
    <lineage>
        <taxon>Eukaryota</taxon>
        <taxon>Viridiplantae</taxon>
        <taxon>Streptophyta</taxon>
        <taxon>Embryophyta</taxon>
        <taxon>Tracheophyta</taxon>
        <taxon>Spermatophyta</taxon>
        <taxon>Magnoliopsida</taxon>
        <taxon>Liliopsida</taxon>
        <taxon>Poales</taxon>
        <taxon>Poaceae</taxon>
        <taxon>PACMAD clade</taxon>
        <taxon>Panicoideae</taxon>
        <taxon>Andropogonodae</taxon>
        <taxon>Andropogoneae</taxon>
        <taxon>Tripsacinae</taxon>
        <taxon>Zea</taxon>
    </lineage>
</organism>
<reference evidence="3" key="1">
    <citation type="submission" date="2015-12" db="EMBL/GenBank/DDBJ databases">
        <title>Update maize B73 reference genome by single molecule sequencing technologies.</title>
        <authorList>
            <consortium name="Maize Genome Sequencing Project"/>
            <person name="Ware D."/>
        </authorList>
    </citation>
    <scope>NUCLEOTIDE SEQUENCE</scope>
    <source>
        <tissue evidence="3">Seedling</tissue>
    </source>
</reference>
<evidence type="ECO:0000256" key="1">
    <source>
        <dbReference type="ARBA" id="ARBA00022679"/>
    </source>
</evidence>
<dbReference type="SUPFAM" id="SSF52821">
    <property type="entry name" value="Rhodanese/Cell cycle control phosphatase"/>
    <property type="match status" value="1"/>
</dbReference>
<dbReference type="InterPro" id="IPR036873">
    <property type="entry name" value="Rhodanese-like_dom_sf"/>
</dbReference>
<gene>
    <name evidence="3" type="ORF">ZEAMMB73_Zm00001d025931</name>
</gene>
<feature type="region of interest" description="Disordered" evidence="2">
    <location>
        <begin position="62"/>
        <end position="90"/>
    </location>
</feature>
<sequence length="109" mass="12007">MLPSEKAFSAVVSALGIYNKDGIVVYDGKGLFSDARVWCTKVHQSQVPAHLQNLQAATMRVGVQGSPDHSRDQREQGRKRRVGQGPSTEAVKARRKAWYASLNSSGNYF</sequence>
<accession>A0A1D6JAY0</accession>